<keyword evidence="1 2" id="KW-0378">Hydrolase</keyword>
<gene>
    <name evidence="5" type="ORF">IDM49_08525</name>
</gene>
<dbReference type="EMBL" id="CP061539">
    <property type="protein sequence ID" value="QNV37279.1"/>
    <property type="molecule type" value="Genomic_DNA"/>
</dbReference>
<sequence length="435" mass="48555">MYSHDFSPETSAGGSYSEKDAQRWVPEHHRNIYRSAFERDRARILHSSALRRLGAKTQVLDPETDDFVRTRLTHSLEVAQIGREVGRMLGCDPDVVDAACLSHDLGHPPFGHNGETALNELAQDAGGFEGNAQTLRLLTRLEPKVMRHDGGSAGLNLTRAALDASCKYPWVQADAPARADGKPNRKFGVYTDDMPVFEWFRRGARDADVPPTQKCMEAQVMDLADDISYSVHDVEDAVFGGHVQLHYLNDADAREKVFEKTRQWYLPNATDDQLNAALMRLENLDRWGTHMSGSRASMAGFKALTSEVIGRFAAAAVRATRDKYGDDPLVRYSAQLVVPEDTEHEIAVMKGIATTYVMTTRDALPHYENQREILSVLVESLYENPSLLDRTFKADLVEIGPNDDAAKLRLVIDQVASLTDRSATDLFKRITARLL</sequence>
<evidence type="ECO:0000259" key="4">
    <source>
        <dbReference type="PROSITE" id="PS51831"/>
    </source>
</evidence>
<dbReference type="InterPro" id="IPR023023">
    <property type="entry name" value="dNTPase_2"/>
</dbReference>
<dbReference type="AlphaFoldDB" id="A0A7H2BC83"/>
<protein>
    <recommendedName>
        <fullName evidence="2">Deoxyguanosinetriphosphate triphosphohydrolase-like protein</fullName>
    </recommendedName>
</protein>
<dbReference type="CDD" id="cd00077">
    <property type="entry name" value="HDc"/>
    <property type="match status" value="1"/>
</dbReference>
<accession>A0A7H2BC83</accession>
<comment type="similarity">
    <text evidence="2">Belongs to the dGTPase family. Type 2 subfamily.</text>
</comment>
<dbReference type="InterPro" id="IPR050135">
    <property type="entry name" value="dGTPase-like"/>
</dbReference>
<dbReference type="Pfam" id="PF13286">
    <property type="entry name" value="HD_assoc"/>
    <property type="match status" value="1"/>
</dbReference>
<feature type="domain" description="HD" evidence="4">
    <location>
        <begin position="71"/>
        <end position="230"/>
    </location>
</feature>
<keyword evidence="6" id="KW-1185">Reference proteome</keyword>
<reference evidence="5 6" key="1">
    <citation type="submission" date="2020-09" db="EMBL/GenBank/DDBJ databases">
        <title>Investigation of environmental microbes.</title>
        <authorList>
            <person name="Ou Y."/>
            <person name="Kang Q."/>
        </authorList>
    </citation>
    <scope>NUCLEOTIDE SEQUENCE [LARGE SCALE GENOMIC DNA]</scope>
    <source>
        <strain evidence="5 6">KJZ-14</strain>
    </source>
</reference>
<dbReference type="RefSeq" id="WP_190724193.1">
    <property type="nucleotide sequence ID" value="NZ_CP061539.1"/>
</dbReference>
<dbReference type="GO" id="GO:0008832">
    <property type="term" value="F:dGTPase activity"/>
    <property type="evidence" value="ECO:0007669"/>
    <property type="project" value="TreeGrafter"/>
</dbReference>
<evidence type="ECO:0000313" key="6">
    <source>
        <dbReference type="Proteomes" id="UP000516404"/>
    </source>
</evidence>
<dbReference type="GO" id="GO:0006203">
    <property type="term" value="P:dGTP catabolic process"/>
    <property type="evidence" value="ECO:0007669"/>
    <property type="project" value="TreeGrafter"/>
</dbReference>
<dbReference type="Gene3D" id="1.10.3210.10">
    <property type="entry name" value="Hypothetical protein af1432"/>
    <property type="match status" value="1"/>
</dbReference>
<dbReference type="PANTHER" id="PTHR11373:SF32">
    <property type="entry name" value="DEOXYGUANOSINETRIPHOSPHATE TRIPHOSPHOHYDROLASE"/>
    <property type="match status" value="1"/>
</dbReference>
<dbReference type="GeneID" id="96624284"/>
<dbReference type="Proteomes" id="UP000516404">
    <property type="component" value="Chromosome"/>
</dbReference>
<feature type="region of interest" description="Disordered" evidence="3">
    <location>
        <begin position="1"/>
        <end position="21"/>
    </location>
</feature>
<dbReference type="PROSITE" id="PS51831">
    <property type="entry name" value="HD"/>
    <property type="match status" value="1"/>
</dbReference>
<dbReference type="InterPro" id="IPR003607">
    <property type="entry name" value="HD/PDEase_dom"/>
</dbReference>
<dbReference type="SUPFAM" id="SSF109604">
    <property type="entry name" value="HD-domain/PDEase-like"/>
    <property type="match status" value="1"/>
</dbReference>
<dbReference type="HAMAP" id="MF_01212">
    <property type="entry name" value="dGTPase_type2"/>
    <property type="match status" value="1"/>
</dbReference>
<dbReference type="NCBIfam" id="TIGR01353">
    <property type="entry name" value="dGTP_triPase"/>
    <property type="match status" value="1"/>
</dbReference>
<dbReference type="InterPro" id="IPR006674">
    <property type="entry name" value="HD_domain"/>
</dbReference>
<dbReference type="PANTHER" id="PTHR11373">
    <property type="entry name" value="DEOXYNUCLEOSIDE TRIPHOSPHATE TRIPHOSPHOHYDROLASE"/>
    <property type="match status" value="1"/>
</dbReference>
<dbReference type="Pfam" id="PF01966">
    <property type="entry name" value="HD"/>
    <property type="match status" value="1"/>
</dbReference>
<evidence type="ECO:0000313" key="5">
    <source>
        <dbReference type="EMBL" id="QNV37279.1"/>
    </source>
</evidence>
<dbReference type="InterPro" id="IPR006261">
    <property type="entry name" value="dGTPase"/>
</dbReference>
<dbReference type="NCBIfam" id="NF002829">
    <property type="entry name" value="PRK03007.1"/>
    <property type="match status" value="1"/>
</dbReference>
<evidence type="ECO:0000256" key="1">
    <source>
        <dbReference type="ARBA" id="ARBA00022801"/>
    </source>
</evidence>
<evidence type="ECO:0000256" key="2">
    <source>
        <dbReference type="HAMAP-Rule" id="MF_01212"/>
    </source>
</evidence>
<dbReference type="SMART" id="SM00471">
    <property type="entry name" value="HDc"/>
    <property type="match status" value="1"/>
</dbReference>
<dbReference type="InterPro" id="IPR026875">
    <property type="entry name" value="PHydrolase_assoc_dom"/>
</dbReference>
<name>A0A7H2BC83_9MICC</name>
<evidence type="ECO:0000256" key="3">
    <source>
        <dbReference type="SAM" id="MobiDB-lite"/>
    </source>
</evidence>
<dbReference type="KEGG" id="rter:IDM49_08525"/>
<organism evidence="5 6">
    <name type="scientific">Rothia terrae</name>
    <dbReference type="NCBI Taxonomy" id="396015"/>
    <lineage>
        <taxon>Bacteria</taxon>
        <taxon>Bacillati</taxon>
        <taxon>Actinomycetota</taxon>
        <taxon>Actinomycetes</taxon>
        <taxon>Micrococcales</taxon>
        <taxon>Micrococcaceae</taxon>
        <taxon>Rothia</taxon>
    </lineage>
</organism>
<proteinExistence type="inferred from homology"/>